<feature type="compositionally biased region" description="Polar residues" evidence="1">
    <location>
        <begin position="35"/>
        <end position="67"/>
    </location>
</feature>
<dbReference type="EMBL" id="HBEL01046888">
    <property type="protein sequence ID" value="CAD8425618.1"/>
    <property type="molecule type" value="Transcribed_RNA"/>
</dbReference>
<accession>A0A6T8P1V0</accession>
<proteinExistence type="predicted"/>
<evidence type="ECO:0000256" key="1">
    <source>
        <dbReference type="SAM" id="MobiDB-lite"/>
    </source>
</evidence>
<sequence>MGKRPSSLFEYVPKSTSPPLFPLLPQSYHHAAVGSPQQHTQTGNTQAGRSYLHKQQQQMALSHQRGSNARPLRTKEEVLLQLQESARKQTYVLLTGYDIHNRTGSNFVQDLNWMDDVDSVGMRPLLPPELRRLRDEHRIEMPGPAVEGTLVYHLVAGTNDRVYEQTQLHTPTA</sequence>
<gene>
    <name evidence="2" type="ORF">PINE0816_LOCUS21777</name>
    <name evidence="3" type="ORF">PINE0816_LOCUS21778</name>
</gene>
<protein>
    <submittedName>
        <fullName evidence="3">Uncharacterized protein</fullName>
    </submittedName>
</protein>
<evidence type="ECO:0000313" key="2">
    <source>
        <dbReference type="EMBL" id="CAD8425617.1"/>
    </source>
</evidence>
<feature type="region of interest" description="Disordered" evidence="1">
    <location>
        <begin position="31"/>
        <end position="71"/>
    </location>
</feature>
<evidence type="ECO:0000313" key="3">
    <source>
        <dbReference type="EMBL" id="CAD8425618.1"/>
    </source>
</evidence>
<organism evidence="3">
    <name type="scientific">Proboscia inermis</name>
    <dbReference type="NCBI Taxonomy" id="420281"/>
    <lineage>
        <taxon>Eukaryota</taxon>
        <taxon>Sar</taxon>
        <taxon>Stramenopiles</taxon>
        <taxon>Ochrophyta</taxon>
        <taxon>Bacillariophyta</taxon>
        <taxon>Coscinodiscophyceae</taxon>
        <taxon>Rhizosoleniophycidae</taxon>
        <taxon>Rhizosoleniales</taxon>
        <taxon>Rhizosoleniaceae</taxon>
        <taxon>Proboscia</taxon>
    </lineage>
</organism>
<dbReference type="AlphaFoldDB" id="A0A6T8P1V0"/>
<dbReference type="EMBL" id="HBEL01046887">
    <property type="protein sequence ID" value="CAD8425617.1"/>
    <property type="molecule type" value="Transcribed_RNA"/>
</dbReference>
<reference evidence="3" key="1">
    <citation type="submission" date="2021-01" db="EMBL/GenBank/DDBJ databases">
        <authorList>
            <person name="Corre E."/>
            <person name="Pelletier E."/>
            <person name="Niang G."/>
            <person name="Scheremetjew M."/>
            <person name="Finn R."/>
            <person name="Kale V."/>
            <person name="Holt S."/>
            <person name="Cochrane G."/>
            <person name="Meng A."/>
            <person name="Brown T."/>
            <person name="Cohen L."/>
        </authorList>
    </citation>
    <scope>NUCLEOTIDE SEQUENCE</scope>
    <source>
        <strain evidence="3">CCAP1064/1</strain>
    </source>
</reference>
<name>A0A6T8P1V0_9STRA</name>